<feature type="transmembrane region" description="Helical" evidence="8">
    <location>
        <begin position="273"/>
        <end position="290"/>
    </location>
</feature>
<dbReference type="PANTHER" id="PTHR21716:SF53">
    <property type="entry name" value="PERMEASE PERM-RELATED"/>
    <property type="match status" value="1"/>
</dbReference>
<evidence type="ECO:0000256" key="2">
    <source>
        <dbReference type="ARBA" id="ARBA00009773"/>
    </source>
</evidence>
<dbReference type="GO" id="GO:0005886">
    <property type="term" value="C:plasma membrane"/>
    <property type="evidence" value="ECO:0007669"/>
    <property type="project" value="UniProtKB-SubCell"/>
</dbReference>
<dbReference type="Pfam" id="PF01594">
    <property type="entry name" value="AI-2E_transport"/>
    <property type="match status" value="1"/>
</dbReference>
<feature type="transmembrane region" description="Helical" evidence="8">
    <location>
        <begin position="146"/>
        <end position="169"/>
    </location>
</feature>
<evidence type="ECO:0000313" key="9">
    <source>
        <dbReference type="EMBL" id="EJW94782.1"/>
    </source>
</evidence>
<name>J9FZ04_9ZZZZ</name>
<feature type="transmembrane region" description="Helical" evidence="8">
    <location>
        <begin position="212"/>
        <end position="229"/>
    </location>
</feature>
<keyword evidence="5 8" id="KW-0812">Transmembrane</keyword>
<keyword evidence="4" id="KW-1003">Cell membrane</keyword>
<comment type="subcellular location">
    <subcellularLocation>
        <location evidence="1">Cell membrane</location>
        <topology evidence="1">Multi-pass membrane protein</topology>
    </subcellularLocation>
</comment>
<dbReference type="PANTHER" id="PTHR21716">
    <property type="entry name" value="TRANSMEMBRANE PROTEIN"/>
    <property type="match status" value="1"/>
</dbReference>
<protein>
    <submittedName>
        <fullName evidence="9">Protein belonging to Uncharacterized protein family UPF0118</fullName>
    </submittedName>
</protein>
<feature type="transmembrane region" description="Helical" evidence="8">
    <location>
        <begin position="12"/>
        <end position="40"/>
    </location>
</feature>
<comment type="caution">
    <text evidence="9">The sequence shown here is derived from an EMBL/GenBank/DDBJ whole genome shotgun (WGS) entry which is preliminary data.</text>
</comment>
<dbReference type="InterPro" id="IPR002549">
    <property type="entry name" value="AI-2E-like"/>
</dbReference>
<keyword evidence="6 8" id="KW-1133">Transmembrane helix</keyword>
<comment type="similarity">
    <text evidence="2">Belongs to the autoinducer-2 exporter (AI-2E) (TC 2.A.86) family.</text>
</comment>
<accession>J9FZ04</accession>
<feature type="transmembrane region" description="Helical" evidence="8">
    <location>
        <begin position="61"/>
        <end position="83"/>
    </location>
</feature>
<dbReference type="EMBL" id="AMCI01006178">
    <property type="protein sequence ID" value="EJW94782.1"/>
    <property type="molecule type" value="Genomic_DNA"/>
</dbReference>
<evidence type="ECO:0000256" key="5">
    <source>
        <dbReference type="ARBA" id="ARBA00022692"/>
    </source>
</evidence>
<reference evidence="9" key="1">
    <citation type="journal article" date="2012" name="PLoS ONE">
        <title>Gene sets for utilization of primary and secondary nutrition supplies in the distal gut of endangered iberian lynx.</title>
        <authorList>
            <person name="Alcaide M."/>
            <person name="Messina E."/>
            <person name="Richter M."/>
            <person name="Bargiela R."/>
            <person name="Peplies J."/>
            <person name="Huws S.A."/>
            <person name="Newbold C.J."/>
            <person name="Golyshin P.N."/>
            <person name="Simon M.A."/>
            <person name="Lopez G."/>
            <person name="Yakimov M.M."/>
            <person name="Ferrer M."/>
        </authorList>
    </citation>
    <scope>NUCLEOTIDE SEQUENCE</scope>
</reference>
<evidence type="ECO:0000256" key="6">
    <source>
        <dbReference type="ARBA" id="ARBA00022989"/>
    </source>
</evidence>
<keyword evidence="3" id="KW-0813">Transport</keyword>
<evidence type="ECO:0000256" key="4">
    <source>
        <dbReference type="ARBA" id="ARBA00022475"/>
    </source>
</evidence>
<proteinExistence type="inferred from homology"/>
<feature type="transmembrane region" description="Helical" evidence="8">
    <location>
        <begin position="310"/>
        <end position="341"/>
    </location>
</feature>
<evidence type="ECO:0000256" key="8">
    <source>
        <dbReference type="SAM" id="Phobius"/>
    </source>
</evidence>
<keyword evidence="7 8" id="KW-0472">Membrane</keyword>
<feature type="transmembrane region" description="Helical" evidence="8">
    <location>
        <begin position="235"/>
        <end position="264"/>
    </location>
</feature>
<dbReference type="AlphaFoldDB" id="J9FZ04"/>
<evidence type="ECO:0000256" key="1">
    <source>
        <dbReference type="ARBA" id="ARBA00004651"/>
    </source>
</evidence>
<dbReference type="GO" id="GO:0055085">
    <property type="term" value="P:transmembrane transport"/>
    <property type="evidence" value="ECO:0007669"/>
    <property type="project" value="TreeGrafter"/>
</dbReference>
<organism evidence="9">
    <name type="scientific">gut metagenome</name>
    <dbReference type="NCBI Taxonomy" id="749906"/>
    <lineage>
        <taxon>unclassified sequences</taxon>
        <taxon>metagenomes</taxon>
        <taxon>organismal metagenomes</taxon>
    </lineage>
</organism>
<evidence type="ECO:0000256" key="3">
    <source>
        <dbReference type="ARBA" id="ARBA00022448"/>
    </source>
</evidence>
<sequence>MNETPSWSKILLLILVLAVVGTALYYLAGVLIPFAVAWLLAYMLNPVVNFFQHTCRLRFRLVAVLLTLALALGLLVGLFLLIVPPLLEECTHFEVVVRRYNSYRNQNATIPVVVREFIDSNVNWSEWIGNDLLDTLKGLVPKMFSLVYSTASAIFSLVASLISVLYLFFLMMDYNHYARIWITFVPRKAQPFARMLVSDIERYVCGYFRGQFFIALSNCVMFTLGLWLINFPMPFALGCFIGIISFVPYLQVAGLLPATILALLRAADTGQNFWLLILGVCMVYLVVQIIQDVWVTPRIMGRIMGLSPAVILLSLSVGGSLLGVTGLILALPVTTMGLLYYRRYVINPVRPWMK</sequence>
<gene>
    <name evidence="9" type="ORF">EVA_17117</name>
</gene>
<evidence type="ECO:0000256" key="7">
    <source>
        <dbReference type="ARBA" id="ARBA00023136"/>
    </source>
</evidence>